<gene>
    <name evidence="2" type="ORF">SAMN05216352_104181</name>
</gene>
<evidence type="ECO:0000313" key="2">
    <source>
        <dbReference type="EMBL" id="SDI03746.1"/>
    </source>
</evidence>
<dbReference type="EMBL" id="FNDU01000004">
    <property type="protein sequence ID" value="SDI03746.1"/>
    <property type="molecule type" value="Genomic_DNA"/>
</dbReference>
<accession>A0A1G8HAS4</accession>
<evidence type="ECO:0000256" key="1">
    <source>
        <dbReference type="SAM" id="SignalP"/>
    </source>
</evidence>
<evidence type="ECO:0000313" key="3">
    <source>
        <dbReference type="Proteomes" id="UP000199017"/>
    </source>
</evidence>
<evidence type="ECO:0008006" key="4">
    <source>
        <dbReference type="Google" id="ProtNLM"/>
    </source>
</evidence>
<dbReference type="Proteomes" id="UP000199017">
    <property type="component" value="Unassembled WGS sequence"/>
</dbReference>
<organism evidence="2 3">
    <name type="scientific">Alteribacillus bidgolensis</name>
    <dbReference type="NCBI Taxonomy" id="930129"/>
    <lineage>
        <taxon>Bacteria</taxon>
        <taxon>Bacillati</taxon>
        <taxon>Bacillota</taxon>
        <taxon>Bacilli</taxon>
        <taxon>Bacillales</taxon>
        <taxon>Bacillaceae</taxon>
        <taxon>Alteribacillus</taxon>
    </lineage>
</organism>
<reference evidence="2 3" key="1">
    <citation type="submission" date="2016-10" db="EMBL/GenBank/DDBJ databases">
        <authorList>
            <person name="de Groot N.N."/>
        </authorList>
    </citation>
    <scope>NUCLEOTIDE SEQUENCE [LARGE SCALE GENOMIC DNA]</scope>
    <source>
        <strain evidence="3">P4B,CCM 7963,CECT 7998,DSM 25260,IBRC-M 10614,KCTC 13821</strain>
    </source>
</reference>
<dbReference type="PROSITE" id="PS51257">
    <property type="entry name" value="PROKAR_LIPOPROTEIN"/>
    <property type="match status" value="1"/>
</dbReference>
<keyword evidence="1" id="KW-0732">Signal</keyword>
<dbReference type="AlphaFoldDB" id="A0A1G8HAS4"/>
<dbReference type="RefSeq" id="WP_091583719.1">
    <property type="nucleotide sequence ID" value="NZ_FNDU01000004.1"/>
</dbReference>
<feature type="chain" id="PRO_5039298119" description="Lipoprotein" evidence="1">
    <location>
        <begin position="21"/>
        <end position="127"/>
    </location>
</feature>
<proteinExistence type="predicted"/>
<keyword evidence="3" id="KW-1185">Reference proteome</keyword>
<name>A0A1G8HAS4_9BACI</name>
<sequence>MKKIVMVMILISSLAAGCSASSQVEGVTPLNYGAHQSIEREFNKKTTERDRKEFKGLVKEKRPFSSFHQILVHPGNSNGPTYFNVSKKTFEQIEVGNNVMVLEKQEGAVHFSAPPIRYAEEVKILSE</sequence>
<protein>
    <recommendedName>
        <fullName evidence="4">Lipoprotein</fullName>
    </recommendedName>
</protein>
<dbReference type="OrthoDB" id="9944408at2"/>
<feature type="signal peptide" evidence="1">
    <location>
        <begin position="1"/>
        <end position="20"/>
    </location>
</feature>